<sequence>MARVDFKMPEEFLLKVSRLAEQTDVIIPKVLEAGGSVVLEKVKSNLASVIGKGTKTESRSTGELFSALGVTDARQDRDGNYNVKVGFAEPRSDARSPGGGVSNAKIAAVLEYGKHGQPAKPFLKPAKSTSRKACIAAMTAKLDEEIEGL</sequence>
<dbReference type="AlphaFoldDB" id="A0A7G9WGR9"/>
<reference evidence="1 2" key="1">
    <citation type="submission" date="2020-08" db="EMBL/GenBank/DDBJ databases">
        <authorList>
            <person name="Ren C."/>
            <person name="Gu Y."/>
            <person name="Xu Y."/>
        </authorList>
    </citation>
    <scope>NUCLEOTIDE SEQUENCE [LARGE SCALE GENOMIC DNA]</scope>
    <source>
        <strain evidence="1 2">LBM18003</strain>
    </source>
</reference>
<dbReference type="Pfam" id="PF04883">
    <property type="entry name" value="HK97-gp10_like"/>
    <property type="match status" value="1"/>
</dbReference>
<dbReference type="EMBL" id="CP060696">
    <property type="protein sequence ID" value="QNO17881.1"/>
    <property type="molecule type" value="Genomic_DNA"/>
</dbReference>
<dbReference type="InterPro" id="IPR010064">
    <property type="entry name" value="HK97-gp10_tail"/>
</dbReference>
<evidence type="ECO:0000313" key="1">
    <source>
        <dbReference type="EMBL" id="QNO17881.1"/>
    </source>
</evidence>
<dbReference type="KEGG" id="caml:H6X83_13370"/>
<accession>A0A7G9WGR9</accession>
<organism evidence="1 2">
    <name type="scientific">Caproicibacterium amylolyticum</name>
    <dbReference type="NCBI Taxonomy" id="2766537"/>
    <lineage>
        <taxon>Bacteria</taxon>
        <taxon>Bacillati</taxon>
        <taxon>Bacillota</taxon>
        <taxon>Clostridia</taxon>
        <taxon>Eubacteriales</taxon>
        <taxon>Oscillospiraceae</taxon>
        <taxon>Caproicibacterium</taxon>
    </lineage>
</organism>
<name>A0A7G9WGR9_9FIRM</name>
<keyword evidence="2" id="KW-1185">Reference proteome</keyword>
<dbReference type="Proteomes" id="UP000516046">
    <property type="component" value="Chromosome"/>
</dbReference>
<protein>
    <submittedName>
        <fullName evidence="1">HK97 gp10 family phage protein</fullName>
    </submittedName>
</protein>
<proteinExistence type="predicted"/>
<gene>
    <name evidence="1" type="ORF">H6X83_13370</name>
</gene>
<dbReference type="RefSeq" id="WP_212506946.1">
    <property type="nucleotide sequence ID" value="NZ_CP060696.1"/>
</dbReference>
<evidence type="ECO:0000313" key="2">
    <source>
        <dbReference type="Proteomes" id="UP000516046"/>
    </source>
</evidence>